<protein>
    <submittedName>
        <fullName evidence="2">Uncharacterized protein</fullName>
    </submittedName>
</protein>
<dbReference type="Proteomes" id="UP000218899">
    <property type="component" value="Chromosome"/>
</dbReference>
<gene>
    <name evidence="2" type="ORF">SVA_0896</name>
</gene>
<name>A0A1B4V2D4_9GAMM</name>
<dbReference type="AlphaFoldDB" id="A0A1B4V2D4"/>
<accession>A0A1B4V2D4</accession>
<proteinExistence type="predicted"/>
<feature type="compositionally biased region" description="Basic and acidic residues" evidence="1">
    <location>
        <begin position="1"/>
        <end position="14"/>
    </location>
</feature>
<evidence type="ECO:0000313" key="3">
    <source>
        <dbReference type="Proteomes" id="UP000218899"/>
    </source>
</evidence>
<feature type="region of interest" description="Disordered" evidence="1">
    <location>
        <begin position="1"/>
        <end position="52"/>
    </location>
</feature>
<reference evidence="2 3" key="1">
    <citation type="submission" date="2015-08" db="EMBL/GenBank/DDBJ databases">
        <title>Complete genome sequence of Sulfurifustis variabilis.</title>
        <authorList>
            <person name="Miura A."/>
            <person name="Kojima H."/>
            <person name="Fukui M."/>
        </authorList>
    </citation>
    <scope>NUCLEOTIDE SEQUENCE [LARGE SCALE GENOMIC DNA]</scope>
    <source>
        <strain evidence="3">skN76</strain>
    </source>
</reference>
<organism evidence="2 3">
    <name type="scientific">Sulfurifustis variabilis</name>
    <dbReference type="NCBI Taxonomy" id="1675686"/>
    <lineage>
        <taxon>Bacteria</taxon>
        <taxon>Pseudomonadati</taxon>
        <taxon>Pseudomonadota</taxon>
        <taxon>Gammaproteobacteria</taxon>
        <taxon>Acidiferrobacterales</taxon>
        <taxon>Acidiferrobacteraceae</taxon>
        <taxon>Sulfurifustis</taxon>
    </lineage>
</organism>
<sequence length="52" mass="5486">MGEGRGEGEQKRSDISPAPLPPKEQAGFLVWEGAFTQDSGWAQPAPADPGYA</sequence>
<keyword evidence="3" id="KW-1185">Reference proteome</keyword>
<dbReference type="KEGG" id="sva:SVA_0896"/>
<evidence type="ECO:0000256" key="1">
    <source>
        <dbReference type="SAM" id="MobiDB-lite"/>
    </source>
</evidence>
<dbReference type="EMBL" id="AP014936">
    <property type="protein sequence ID" value="BAU47475.1"/>
    <property type="molecule type" value="Genomic_DNA"/>
</dbReference>
<evidence type="ECO:0000313" key="2">
    <source>
        <dbReference type="EMBL" id="BAU47475.1"/>
    </source>
</evidence>